<reference evidence="2" key="1">
    <citation type="submission" date="2019-04" db="EMBL/GenBank/DDBJ databases">
        <title>Evolution of Biomass-Degrading Anaerobic Consortia Revealed by Metagenomics.</title>
        <authorList>
            <person name="Peng X."/>
        </authorList>
    </citation>
    <scope>NUCLEOTIDE SEQUENCE</scope>
    <source>
        <strain evidence="2">SIG311</strain>
    </source>
</reference>
<proteinExistence type="predicted"/>
<name>A0A927YNZ6_9FIRM</name>
<dbReference type="Proteomes" id="UP000766246">
    <property type="component" value="Unassembled WGS sequence"/>
</dbReference>
<comment type="caution">
    <text evidence="2">The sequence shown here is derived from an EMBL/GenBank/DDBJ whole genome shotgun (WGS) entry which is preliminary data.</text>
</comment>
<dbReference type="Pfam" id="PF02195">
    <property type="entry name" value="ParB_N"/>
    <property type="match status" value="1"/>
</dbReference>
<feature type="domain" description="ParB-like N-terminal" evidence="1">
    <location>
        <begin position="82"/>
        <end position="131"/>
    </location>
</feature>
<accession>A0A927YNZ6</accession>
<dbReference type="SUPFAM" id="SSF110849">
    <property type="entry name" value="ParB/Sulfiredoxin"/>
    <property type="match status" value="1"/>
</dbReference>
<dbReference type="InterPro" id="IPR036086">
    <property type="entry name" value="ParB/Sulfiredoxin_sf"/>
</dbReference>
<evidence type="ECO:0000313" key="2">
    <source>
        <dbReference type="EMBL" id="MBE5920717.1"/>
    </source>
</evidence>
<sequence length="294" mass="34305">MTEFDKFIADEVAKYKGNSFPLKASLLERALVRKVSYKKLHPNPDDEFCIPAVGPSYRIINEYVQKMVEDKYDGLFSGVEDRNITVEKMYPDGYMILNGHHRWAAYMRIGKKKVPIHIVNLTNSHDIFQMLNNSKYDKRVTINLDEVMFRHVKDEDVEKGLGFPFKKVYKEHLLKGLPAVCNHLANDGYDIWVYTTGLYSREYIHRLLKFYHIDTNFIVTGATRFDTTDSKEKKQLAELFAKKYDVTIHIYGEALLYVKRSAKKSLHYELHKDSWSGDAIEILDEIHKKEIAAI</sequence>
<dbReference type="EMBL" id="SVER01000046">
    <property type="protein sequence ID" value="MBE5920717.1"/>
    <property type="molecule type" value="Genomic_DNA"/>
</dbReference>
<evidence type="ECO:0000313" key="3">
    <source>
        <dbReference type="Proteomes" id="UP000766246"/>
    </source>
</evidence>
<evidence type="ECO:0000259" key="1">
    <source>
        <dbReference type="Pfam" id="PF02195"/>
    </source>
</evidence>
<organism evidence="2 3">
    <name type="scientific">Pseudobutyrivibrio ruminis</name>
    <dbReference type="NCBI Taxonomy" id="46206"/>
    <lineage>
        <taxon>Bacteria</taxon>
        <taxon>Bacillati</taxon>
        <taxon>Bacillota</taxon>
        <taxon>Clostridia</taxon>
        <taxon>Lachnospirales</taxon>
        <taxon>Lachnospiraceae</taxon>
        <taxon>Pseudobutyrivibrio</taxon>
    </lineage>
</organism>
<protein>
    <submittedName>
        <fullName evidence="2">Transcriptional regulator</fullName>
    </submittedName>
</protein>
<dbReference type="AlphaFoldDB" id="A0A927YNZ6"/>
<dbReference type="InterPro" id="IPR003115">
    <property type="entry name" value="ParB_N"/>
</dbReference>
<gene>
    <name evidence="2" type="ORF">E7272_12870</name>
</gene>
<dbReference type="Gene3D" id="3.90.1530.10">
    <property type="entry name" value="Conserved hypothetical protein from pyrococcus furiosus pfu- 392566-001, ParB domain"/>
    <property type="match status" value="1"/>
</dbReference>